<dbReference type="InterPro" id="IPR005672">
    <property type="entry name" value="Phosphate_PstA"/>
</dbReference>
<evidence type="ECO:0000256" key="10">
    <source>
        <dbReference type="RuleBase" id="RU363043"/>
    </source>
</evidence>
<proteinExistence type="inferred from homology"/>
<feature type="transmembrane region" description="Helical" evidence="10">
    <location>
        <begin position="181"/>
        <end position="206"/>
    </location>
</feature>
<dbReference type="SUPFAM" id="SSF161098">
    <property type="entry name" value="MetI-like"/>
    <property type="match status" value="1"/>
</dbReference>
<dbReference type="EMBL" id="JACBZD010000002">
    <property type="protein sequence ID" value="NYI07507.1"/>
    <property type="molecule type" value="Genomic_DNA"/>
</dbReference>
<comment type="subcellular location">
    <subcellularLocation>
        <location evidence="2 10">Cell membrane</location>
        <topology evidence="2 10">Multi-pass membrane protein</topology>
    </subcellularLocation>
</comment>
<dbReference type="InterPro" id="IPR035906">
    <property type="entry name" value="MetI-like_sf"/>
</dbReference>
<evidence type="ECO:0000256" key="8">
    <source>
        <dbReference type="ARBA" id="ARBA00022989"/>
    </source>
</evidence>
<evidence type="ECO:0000313" key="12">
    <source>
        <dbReference type="EMBL" id="NYI07507.1"/>
    </source>
</evidence>
<feature type="transmembrane region" description="Helical" evidence="10">
    <location>
        <begin position="150"/>
        <end position="169"/>
    </location>
</feature>
<dbReference type="PROSITE" id="PS50928">
    <property type="entry name" value="ABC_TM1"/>
    <property type="match status" value="1"/>
</dbReference>
<keyword evidence="7 10" id="KW-0812">Transmembrane</keyword>
<feature type="transmembrane region" description="Helical" evidence="10">
    <location>
        <begin position="87"/>
        <end position="112"/>
    </location>
</feature>
<evidence type="ECO:0000313" key="13">
    <source>
        <dbReference type="Proteomes" id="UP000567795"/>
    </source>
</evidence>
<name>A0A853A067_9ACTN</name>
<dbReference type="GO" id="GO:0005315">
    <property type="term" value="F:phosphate transmembrane transporter activity"/>
    <property type="evidence" value="ECO:0007669"/>
    <property type="project" value="InterPro"/>
</dbReference>
<dbReference type="PANTHER" id="PTHR42922">
    <property type="entry name" value="PHOSPHATE TRANSPORT SYSTEM PERMEASE PROTEIN PSTA"/>
    <property type="match status" value="1"/>
</dbReference>
<gene>
    <name evidence="12" type="ORF">FHU37_004536</name>
</gene>
<keyword evidence="4" id="KW-0813">Transport</keyword>
<feature type="transmembrane region" description="Helical" evidence="10">
    <location>
        <begin position="28"/>
        <end position="47"/>
    </location>
</feature>
<evidence type="ECO:0000256" key="9">
    <source>
        <dbReference type="ARBA" id="ARBA00023136"/>
    </source>
</evidence>
<evidence type="ECO:0000256" key="2">
    <source>
        <dbReference type="ARBA" id="ARBA00004651"/>
    </source>
</evidence>
<dbReference type="GO" id="GO:0005886">
    <property type="term" value="C:plasma membrane"/>
    <property type="evidence" value="ECO:0007669"/>
    <property type="project" value="UniProtKB-SubCell"/>
</dbReference>
<feature type="transmembrane region" description="Helical" evidence="10">
    <location>
        <begin position="53"/>
        <end position="75"/>
    </location>
</feature>
<dbReference type="RefSeq" id="WP_179816502.1">
    <property type="nucleotide sequence ID" value="NZ_JACBZD010000002.1"/>
</dbReference>
<comment type="caution">
    <text evidence="12">The sequence shown here is derived from an EMBL/GenBank/DDBJ whole genome shotgun (WGS) entry which is preliminary data.</text>
</comment>
<dbReference type="Proteomes" id="UP000567795">
    <property type="component" value="Unassembled WGS sequence"/>
</dbReference>
<comment type="function">
    <text evidence="1">Part of the binding-protein-dependent transport system for phosphate; probably responsible for the translocation of the substrate across the membrane.</text>
</comment>
<keyword evidence="13" id="KW-1185">Reference proteome</keyword>
<reference evidence="12 13" key="1">
    <citation type="submission" date="2020-07" db="EMBL/GenBank/DDBJ databases">
        <title>Sequencing the genomes of 1000 actinobacteria strains.</title>
        <authorList>
            <person name="Klenk H.-P."/>
        </authorList>
    </citation>
    <scope>NUCLEOTIDE SEQUENCE [LARGE SCALE GENOMIC DNA]</scope>
    <source>
        <strain evidence="12 13">DSM 42178</strain>
    </source>
</reference>
<dbReference type="CDD" id="cd06261">
    <property type="entry name" value="TM_PBP2"/>
    <property type="match status" value="1"/>
</dbReference>
<feature type="transmembrane region" description="Helical" evidence="10">
    <location>
        <begin position="329"/>
        <end position="351"/>
    </location>
</feature>
<protein>
    <recommendedName>
        <fullName evidence="10">Phosphate transport system permease protein PstA</fullName>
    </recommendedName>
</protein>
<dbReference type="NCBIfam" id="TIGR00974">
    <property type="entry name" value="3a0107s02c"/>
    <property type="match status" value="1"/>
</dbReference>
<evidence type="ECO:0000256" key="4">
    <source>
        <dbReference type="ARBA" id="ARBA00022448"/>
    </source>
</evidence>
<dbReference type="Pfam" id="PF00528">
    <property type="entry name" value="BPD_transp_1"/>
    <property type="match status" value="1"/>
</dbReference>
<evidence type="ECO:0000256" key="7">
    <source>
        <dbReference type="ARBA" id="ARBA00022692"/>
    </source>
</evidence>
<keyword evidence="9 10" id="KW-0472">Membrane</keyword>
<dbReference type="InterPro" id="IPR051408">
    <property type="entry name" value="Phosphate_transprt_permease"/>
</dbReference>
<dbReference type="Gene3D" id="1.10.3720.10">
    <property type="entry name" value="MetI-like"/>
    <property type="match status" value="1"/>
</dbReference>
<evidence type="ECO:0000256" key="6">
    <source>
        <dbReference type="ARBA" id="ARBA00022592"/>
    </source>
</evidence>
<evidence type="ECO:0000256" key="3">
    <source>
        <dbReference type="ARBA" id="ARBA00007069"/>
    </source>
</evidence>
<evidence type="ECO:0000256" key="1">
    <source>
        <dbReference type="ARBA" id="ARBA00003510"/>
    </source>
</evidence>
<keyword evidence="8 10" id="KW-1133">Transmembrane helix</keyword>
<keyword evidence="5 10" id="KW-1003">Cell membrane</keyword>
<keyword evidence="6" id="KW-0592">Phosphate transport</keyword>
<dbReference type="PANTHER" id="PTHR42922:SF1">
    <property type="entry name" value="PHOSPHATE TRANSPORT SYSTEM PERMEASE PROTEIN PSTA"/>
    <property type="match status" value="1"/>
</dbReference>
<evidence type="ECO:0000256" key="5">
    <source>
        <dbReference type="ARBA" id="ARBA00022475"/>
    </source>
</evidence>
<dbReference type="GO" id="GO:0035435">
    <property type="term" value="P:phosphate ion transmembrane transport"/>
    <property type="evidence" value="ECO:0007669"/>
    <property type="project" value="InterPro"/>
</dbReference>
<feature type="domain" description="ABC transmembrane type-1" evidence="11">
    <location>
        <begin position="143"/>
        <end position="347"/>
    </location>
</feature>
<dbReference type="InterPro" id="IPR000515">
    <property type="entry name" value="MetI-like"/>
</dbReference>
<feature type="transmembrane region" description="Helical" evidence="10">
    <location>
        <begin position="258"/>
        <end position="279"/>
    </location>
</feature>
<evidence type="ECO:0000259" key="11">
    <source>
        <dbReference type="PROSITE" id="PS50928"/>
    </source>
</evidence>
<accession>A0A853A067</accession>
<feature type="transmembrane region" description="Helical" evidence="10">
    <location>
        <begin position="212"/>
        <end position="229"/>
    </location>
</feature>
<sequence length="360" mass="37616">MSTITTTQGPGSRLDLTAGRLPNWAPRAILVGGLAAGYLLNLVILGADPGTFGGHAGAVVIGAVLYAAVLIGVSARVEGARKARDRFATTLVTGAFALALLPLVGVLSYTVIEGIGGLTPYFLTHSMNGVGARDDSGGVYHALVGTLQQVGIATLIAVPIGILTAIYLVEYGRGTLARAVTFFVDVMTGIPSIVAGLFVLSFWILMLEMGPSGFAGSLALTILMIPTVVRSAEEMLRLVPNELREASLALGVPKWRTILRVVLPTAMGGLVTGVMLAVARVTGETAPVMLLVFGTPSINMNPFDGAQSSLPLFVYSQYGEPNDFAQERAWAAALLLIIIVMALNLAARLIARWRAPKGGH</sequence>
<comment type="similarity">
    <text evidence="3 10">Belongs to the binding-protein-dependent transport system permease family. CysTW subfamily.</text>
</comment>
<organism evidence="12 13">
    <name type="scientific">Allostreptomyces psammosilenae</name>
    <dbReference type="NCBI Taxonomy" id="1892865"/>
    <lineage>
        <taxon>Bacteria</taxon>
        <taxon>Bacillati</taxon>
        <taxon>Actinomycetota</taxon>
        <taxon>Actinomycetes</taxon>
        <taxon>Kitasatosporales</taxon>
        <taxon>Streptomycetaceae</taxon>
        <taxon>Allostreptomyces</taxon>
    </lineage>
</organism>
<dbReference type="AlphaFoldDB" id="A0A853A067"/>